<reference evidence="2 3" key="1">
    <citation type="journal article" date="2017" name="Plant Biotechnol. J.">
        <title>A comprehensive draft genome sequence for lupin (Lupinus angustifolius), an emerging health food: insights into plant-microbe interactions and legume evolution.</title>
        <authorList>
            <person name="Hane J.K."/>
            <person name="Ming Y."/>
            <person name="Kamphuis L.G."/>
            <person name="Nelson M.N."/>
            <person name="Garg G."/>
            <person name="Atkins C.A."/>
            <person name="Bayer P.E."/>
            <person name="Bravo A."/>
            <person name="Bringans S."/>
            <person name="Cannon S."/>
            <person name="Edwards D."/>
            <person name="Foley R."/>
            <person name="Gao L.L."/>
            <person name="Harrison M.J."/>
            <person name="Huang W."/>
            <person name="Hurgobin B."/>
            <person name="Li S."/>
            <person name="Liu C.W."/>
            <person name="McGrath A."/>
            <person name="Morahan G."/>
            <person name="Murray J."/>
            <person name="Weller J."/>
            <person name="Jian J."/>
            <person name="Singh K.B."/>
        </authorList>
    </citation>
    <scope>NUCLEOTIDE SEQUENCE [LARGE SCALE GENOMIC DNA]</scope>
    <source>
        <strain evidence="3">cv. Tanjil</strain>
        <tissue evidence="2">Whole plant</tissue>
    </source>
</reference>
<dbReference type="AlphaFoldDB" id="A0A4P1QZZ9"/>
<feature type="region of interest" description="Disordered" evidence="1">
    <location>
        <begin position="29"/>
        <end position="56"/>
    </location>
</feature>
<dbReference type="EMBL" id="CM007373">
    <property type="protein sequence ID" value="OIV98829.1"/>
    <property type="molecule type" value="Genomic_DNA"/>
</dbReference>
<proteinExistence type="predicted"/>
<gene>
    <name evidence="2" type="ORF">TanjilG_08485</name>
</gene>
<sequence>MEDSNGMAIEFLWTRLLFKRSVSKSARQRADEMAKKQSGYEVRGAAEGCDSSEKYG</sequence>
<name>A0A4P1QZZ9_LUPAN</name>
<evidence type="ECO:0000256" key="1">
    <source>
        <dbReference type="SAM" id="MobiDB-lite"/>
    </source>
</evidence>
<evidence type="ECO:0000313" key="2">
    <source>
        <dbReference type="EMBL" id="OIV98829.1"/>
    </source>
</evidence>
<dbReference type="Gramene" id="OIV98829">
    <property type="protein sequence ID" value="OIV98829"/>
    <property type="gene ID" value="TanjilG_08485"/>
</dbReference>
<accession>A0A4P1QZZ9</accession>
<organism evidence="2 3">
    <name type="scientific">Lupinus angustifolius</name>
    <name type="common">Narrow-leaved blue lupine</name>
    <dbReference type="NCBI Taxonomy" id="3871"/>
    <lineage>
        <taxon>Eukaryota</taxon>
        <taxon>Viridiplantae</taxon>
        <taxon>Streptophyta</taxon>
        <taxon>Embryophyta</taxon>
        <taxon>Tracheophyta</taxon>
        <taxon>Spermatophyta</taxon>
        <taxon>Magnoliopsida</taxon>
        <taxon>eudicotyledons</taxon>
        <taxon>Gunneridae</taxon>
        <taxon>Pentapetalae</taxon>
        <taxon>rosids</taxon>
        <taxon>fabids</taxon>
        <taxon>Fabales</taxon>
        <taxon>Fabaceae</taxon>
        <taxon>Papilionoideae</taxon>
        <taxon>50 kb inversion clade</taxon>
        <taxon>genistoids sensu lato</taxon>
        <taxon>core genistoids</taxon>
        <taxon>Genisteae</taxon>
        <taxon>Lupinus</taxon>
    </lineage>
</organism>
<dbReference type="Proteomes" id="UP000188354">
    <property type="component" value="Chromosome LG13"/>
</dbReference>
<evidence type="ECO:0000313" key="3">
    <source>
        <dbReference type="Proteomes" id="UP000188354"/>
    </source>
</evidence>
<protein>
    <submittedName>
        <fullName evidence="2">Uncharacterized protein</fullName>
    </submittedName>
</protein>
<keyword evidence="3" id="KW-1185">Reference proteome</keyword>